<protein>
    <recommendedName>
        <fullName evidence="7">Endoribonuclease YbeY</fullName>
        <ecNumber evidence="7">3.1.-.-</ecNumber>
    </recommendedName>
</protein>
<keyword evidence="3 7" id="KW-0479">Metal-binding</keyword>
<dbReference type="Proteomes" id="UP000228949">
    <property type="component" value="Unassembled WGS sequence"/>
</dbReference>
<proteinExistence type="inferred from homology"/>
<dbReference type="InterPro" id="IPR023091">
    <property type="entry name" value="MetalPrtase_cat_dom_sf_prd"/>
</dbReference>
<evidence type="ECO:0000256" key="4">
    <source>
        <dbReference type="ARBA" id="ARBA00022759"/>
    </source>
</evidence>
<keyword evidence="5 7" id="KW-0378">Hydrolase</keyword>
<keyword evidence="7" id="KW-0963">Cytoplasm</keyword>
<dbReference type="InterPro" id="IPR002036">
    <property type="entry name" value="YbeY"/>
</dbReference>
<dbReference type="SUPFAM" id="SSF55486">
    <property type="entry name" value="Metalloproteases ('zincins'), catalytic domain"/>
    <property type="match status" value="1"/>
</dbReference>
<comment type="function">
    <text evidence="7">Single strand-specific metallo-endoribonuclease involved in late-stage 70S ribosome quality control and in maturation of the 3' terminus of the 16S rRNA.</text>
</comment>
<dbReference type="NCBIfam" id="TIGR00043">
    <property type="entry name" value="rRNA maturation RNase YbeY"/>
    <property type="match status" value="1"/>
</dbReference>
<keyword evidence="2 7" id="KW-0540">Nuclease</keyword>
<comment type="subcellular location">
    <subcellularLocation>
        <location evidence="7">Cytoplasm</location>
    </subcellularLocation>
</comment>
<dbReference type="GO" id="GO:0004521">
    <property type="term" value="F:RNA endonuclease activity"/>
    <property type="evidence" value="ECO:0007669"/>
    <property type="project" value="UniProtKB-UniRule"/>
</dbReference>
<dbReference type="GO" id="GO:0008270">
    <property type="term" value="F:zinc ion binding"/>
    <property type="evidence" value="ECO:0007669"/>
    <property type="project" value="UniProtKB-UniRule"/>
</dbReference>
<evidence type="ECO:0000313" key="8">
    <source>
        <dbReference type="EMBL" id="PIU98380.1"/>
    </source>
</evidence>
<comment type="cofactor">
    <cofactor evidence="7">
        <name>Zn(2+)</name>
        <dbReference type="ChEBI" id="CHEBI:29105"/>
    </cofactor>
    <text evidence="7">Binds 1 zinc ion.</text>
</comment>
<sequence>MTNKVAVISLDKRFEKFEEQIKFISLKLLRILNKTNVWVEIYLINNSRMKFLNKKFRSQNKTTTVLSFGEARQFILPPSKFKKIGEIYLNVEVSSFKFQVSSLLIHGLLHLLGYEHQKKNDRIKMERVEQKLFRQTPNPKPQTLNPKF</sequence>
<evidence type="ECO:0000313" key="9">
    <source>
        <dbReference type="Proteomes" id="UP000228949"/>
    </source>
</evidence>
<evidence type="ECO:0000256" key="6">
    <source>
        <dbReference type="ARBA" id="ARBA00022833"/>
    </source>
</evidence>
<dbReference type="Pfam" id="PF02130">
    <property type="entry name" value="YbeY"/>
    <property type="match status" value="1"/>
</dbReference>
<evidence type="ECO:0000256" key="5">
    <source>
        <dbReference type="ARBA" id="ARBA00022801"/>
    </source>
</evidence>
<dbReference type="AlphaFoldDB" id="A0A2M7B5L8"/>
<keyword evidence="6 7" id="KW-0862">Zinc</keyword>
<gene>
    <name evidence="7 8" type="primary">ybeY</name>
    <name evidence="8" type="ORF">COS61_01700</name>
</gene>
<feature type="binding site" evidence="7">
    <location>
        <position position="116"/>
    </location>
    <ligand>
        <name>Zn(2+)</name>
        <dbReference type="ChEBI" id="CHEBI:29105"/>
        <note>catalytic</note>
    </ligand>
</feature>
<evidence type="ECO:0000256" key="3">
    <source>
        <dbReference type="ARBA" id="ARBA00022723"/>
    </source>
</evidence>
<dbReference type="PROSITE" id="PS01306">
    <property type="entry name" value="UPF0054"/>
    <property type="match status" value="1"/>
</dbReference>
<reference evidence="9" key="1">
    <citation type="submission" date="2017-09" db="EMBL/GenBank/DDBJ databases">
        <title>Depth-based differentiation of microbial function through sediment-hosted aquifers and enrichment of novel symbionts in the deep terrestrial subsurface.</title>
        <authorList>
            <person name="Probst A.J."/>
            <person name="Ladd B."/>
            <person name="Jarett J.K."/>
            <person name="Geller-Mcgrath D.E."/>
            <person name="Sieber C.M.K."/>
            <person name="Emerson J.B."/>
            <person name="Anantharaman K."/>
            <person name="Thomas B.C."/>
            <person name="Malmstrom R."/>
            <person name="Stieglmeier M."/>
            <person name="Klingl A."/>
            <person name="Woyke T."/>
            <person name="Ryan C.M."/>
            <person name="Banfield J.F."/>
        </authorList>
    </citation>
    <scope>NUCLEOTIDE SEQUENCE [LARGE SCALE GENOMIC DNA]</scope>
</reference>
<evidence type="ECO:0000256" key="1">
    <source>
        <dbReference type="ARBA" id="ARBA00010875"/>
    </source>
</evidence>
<feature type="binding site" evidence="7">
    <location>
        <position position="110"/>
    </location>
    <ligand>
        <name>Zn(2+)</name>
        <dbReference type="ChEBI" id="CHEBI:29105"/>
        <note>catalytic</note>
    </ligand>
</feature>
<dbReference type="HAMAP" id="MF_00009">
    <property type="entry name" value="Endoribonucl_YbeY"/>
    <property type="match status" value="1"/>
</dbReference>
<keyword evidence="7" id="KW-0690">Ribosome biogenesis</keyword>
<feature type="binding site" evidence="7">
    <location>
        <position position="106"/>
    </location>
    <ligand>
        <name>Zn(2+)</name>
        <dbReference type="ChEBI" id="CHEBI:29105"/>
        <note>catalytic</note>
    </ligand>
</feature>
<dbReference type="InterPro" id="IPR020549">
    <property type="entry name" value="YbeY_CS"/>
</dbReference>
<dbReference type="GO" id="GO:0004222">
    <property type="term" value="F:metalloendopeptidase activity"/>
    <property type="evidence" value="ECO:0007669"/>
    <property type="project" value="InterPro"/>
</dbReference>
<evidence type="ECO:0000256" key="7">
    <source>
        <dbReference type="HAMAP-Rule" id="MF_00009"/>
    </source>
</evidence>
<organism evidence="8 9">
    <name type="scientific">Candidatus Wolfebacteria bacterium CG03_land_8_20_14_0_80_40_12</name>
    <dbReference type="NCBI Taxonomy" id="1975069"/>
    <lineage>
        <taxon>Bacteria</taxon>
        <taxon>Candidatus Wolfeibacteriota</taxon>
    </lineage>
</organism>
<dbReference type="Gene3D" id="3.40.390.30">
    <property type="entry name" value="Metalloproteases ('zincins'), catalytic domain"/>
    <property type="match status" value="1"/>
</dbReference>
<keyword evidence="4 7" id="KW-0255">Endonuclease</keyword>
<comment type="caution">
    <text evidence="8">The sequence shown here is derived from an EMBL/GenBank/DDBJ whole genome shotgun (WGS) entry which is preliminary data.</text>
</comment>
<accession>A0A2M7B5L8</accession>
<dbReference type="GO" id="GO:0005737">
    <property type="term" value="C:cytoplasm"/>
    <property type="evidence" value="ECO:0007669"/>
    <property type="project" value="UniProtKB-SubCell"/>
</dbReference>
<name>A0A2M7B5L8_9BACT</name>
<comment type="similarity">
    <text evidence="1 7">Belongs to the endoribonuclease YbeY family.</text>
</comment>
<dbReference type="EMBL" id="PEVJ01000041">
    <property type="protein sequence ID" value="PIU98380.1"/>
    <property type="molecule type" value="Genomic_DNA"/>
</dbReference>
<evidence type="ECO:0000256" key="2">
    <source>
        <dbReference type="ARBA" id="ARBA00022722"/>
    </source>
</evidence>
<dbReference type="GO" id="GO:0006364">
    <property type="term" value="P:rRNA processing"/>
    <property type="evidence" value="ECO:0007669"/>
    <property type="project" value="UniProtKB-UniRule"/>
</dbReference>
<keyword evidence="7" id="KW-0698">rRNA processing</keyword>
<dbReference type="EC" id="3.1.-.-" evidence="7"/>